<evidence type="ECO:0000256" key="1">
    <source>
        <dbReference type="SAM" id="Phobius"/>
    </source>
</evidence>
<reference evidence="2 3" key="1">
    <citation type="submission" date="2021-11" db="EMBL/GenBank/DDBJ databases">
        <authorList>
            <person name="Huq M.A."/>
        </authorList>
    </citation>
    <scope>NUCLEOTIDE SEQUENCE [LARGE SCALE GENOMIC DNA]</scope>
    <source>
        <strain evidence="2 3">MAHUQ-52</strain>
    </source>
</reference>
<dbReference type="RefSeq" id="WP_229433304.1">
    <property type="nucleotide sequence ID" value="NZ_JAJHPV010000014.1"/>
</dbReference>
<feature type="transmembrane region" description="Helical" evidence="1">
    <location>
        <begin position="20"/>
        <end position="38"/>
    </location>
</feature>
<evidence type="ECO:0000313" key="3">
    <source>
        <dbReference type="Proteomes" id="UP001198701"/>
    </source>
</evidence>
<proteinExistence type="predicted"/>
<protein>
    <submittedName>
        <fullName evidence="2">Uncharacterized protein</fullName>
    </submittedName>
</protein>
<organism evidence="2 3">
    <name type="scientific">Massilia agrisoli</name>
    <dbReference type="NCBI Taxonomy" id="2892444"/>
    <lineage>
        <taxon>Bacteria</taxon>
        <taxon>Pseudomonadati</taxon>
        <taxon>Pseudomonadota</taxon>
        <taxon>Betaproteobacteria</taxon>
        <taxon>Burkholderiales</taxon>
        <taxon>Oxalobacteraceae</taxon>
        <taxon>Telluria group</taxon>
        <taxon>Massilia</taxon>
    </lineage>
</organism>
<feature type="transmembrane region" description="Helical" evidence="1">
    <location>
        <begin position="90"/>
        <end position="114"/>
    </location>
</feature>
<dbReference type="EMBL" id="JAJHPV010000014">
    <property type="protein sequence ID" value="MCC6072421.1"/>
    <property type="molecule type" value="Genomic_DNA"/>
</dbReference>
<comment type="caution">
    <text evidence="2">The sequence shown here is derived from an EMBL/GenBank/DDBJ whole genome shotgun (WGS) entry which is preliminary data.</text>
</comment>
<keyword evidence="1" id="KW-1133">Transmembrane helix</keyword>
<keyword evidence="3" id="KW-1185">Reference proteome</keyword>
<evidence type="ECO:0000313" key="2">
    <source>
        <dbReference type="EMBL" id="MCC6072421.1"/>
    </source>
</evidence>
<feature type="transmembrane region" description="Helical" evidence="1">
    <location>
        <begin position="50"/>
        <end position="69"/>
    </location>
</feature>
<name>A0ABS8IWT5_9BURK</name>
<keyword evidence="1" id="KW-0472">Membrane</keyword>
<gene>
    <name evidence="2" type="ORF">LMJ30_15855</name>
</gene>
<keyword evidence="1" id="KW-0812">Transmembrane</keyword>
<sequence>MSAIHRREEMNNQPSNRTAALAGIWTGLGVLLFAAWSGEGAFSSGLAENAAWLGVAAVFIFLPAVYFVVGRDGARFSRNWVNNPAERAKYMALMTRVAVWIATAGVVGGLLLAAQKNLG</sequence>
<accession>A0ABS8IWT5</accession>
<dbReference type="Proteomes" id="UP001198701">
    <property type="component" value="Unassembled WGS sequence"/>
</dbReference>